<accession>A0A4R6S7R1</accession>
<proteinExistence type="predicted"/>
<organism evidence="5 6">
    <name type="scientific">Leucobacter luti</name>
    <dbReference type="NCBI Taxonomy" id="340320"/>
    <lineage>
        <taxon>Bacteria</taxon>
        <taxon>Bacillati</taxon>
        <taxon>Actinomycetota</taxon>
        <taxon>Actinomycetes</taxon>
        <taxon>Micrococcales</taxon>
        <taxon>Microbacteriaceae</taxon>
        <taxon>Leucobacter</taxon>
    </lineage>
</organism>
<dbReference type="SUPFAM" id="SSF54909">
    <property type="entry name" value="Dimeric alpha+beta barrel"/>
    <property type="match status" value="1"/>
</dbReference>
<reference evidence="5 6" key="1">
    <citation type="submission" date="2019-03" db="EMBL/GenBank/DDBJ databases">
        <title>Genomic analyses of the natural microbiome of Caenorhabditis elegans.</title>
        <authorList>
            <person name="Samuel B."/>
        </authorList>
    </citation>
    <scope>NUCLEOTIDE SEQUENCE [LARGE SCALE GENOMIC DNA]</scope>
    <source>
        <strain evidence="5 6">JUb18</strain>
    </source>
</reference>
<keyword evidence="3" id="KW-0804">Transcription</keyword>
<evidence type="ECO:0000313" key="5">
    <source>
        <dbReference type="EMBL" id="TDP95414.1"/>
    </source>
</evidence>
<evidence type="ECO:0000256" key="2">
    <source>
        <dbReference type="ARBA" id="ARBA00023125"/>
    </source>
</evidence>
<dbReference type="EMBL" id="SNYA01000001">
    <property type="protein sequence ID" value="TDP95414.1"/>
    <property type="molecule type" value="Genomic_DNA"/>
</dbReference>
<comment type="caution">
    <text evidence="5">The sequence shown here is derived from an EMBL/GenBank/DDBJ whole genome shotgun (WGS) entry which is preliminary data.</text>
</comment>
<keyword evidence="2" id="KW-0238">DNA-binding</keyword>
<feature type="domain" description="HTH asnC-type" evidence="4">
    <location>
        <begin position="179"/>
        <end position="232"/>
    </location>
</feature>
<dbReference type="Pfam" id="PF13404">
    <property type="entry name" value="HTH_AsnC-type"/>
    <property type="match status" value="2"/>
</dbReference>
<dbReference type="SMART" id="SM00344">
    <property type="entry name" value="HTH_ASNC"/>
    <property type="match status" value="1"/>
</dbReference>
<evidence type="ECO:0000256" key="3">
    <source>
        <dbReference type="ARBA" id="ARBA00023163"/>
    </source>
</evidence>
<dbReference type="AlphaFoldDB" id="A0A4R6S7R1"/>
<dbReference type="Gene3D" id="1.10.10.10">
    <property type="entry name" value="Winged helix-like DNA-binding domain superfamily/Winged helix DNA-binding domain"/>
    <property type="match status" value="2"/>
</dbReference>
<dbReference type="GO" id="GO:0043565">
    <property type="term" value="F:sequence-specific DNA binding"/>
    <property type="evidence" value="ECO:0007669"/>
    <property type="project" value="InterPro"/>
</dbReference>
<dbReference type="GO" id="GO:0005829">
    <property type="term" value="C:cytosol"/>
    <property type="evidence" value="ECO:0007669"/>
    <property type="project" value="TreeGrafter"/>
</dbReference>
<dbReference type="InterPro" id="IPR011008">
    <property type="entry name" value="Dimeric_a/b-barrel"/>
</dbReference>
<dbReference type="PROSITE" id="PS50956">
    <property type="entry name" value="HTH_ASNC_2"/>
    <property type="match status" value="1"/>
</dbReference>
<dbReference type="SUPFAM" id="SSF46785">
    <property type="entry name" value="Winged helix' DNA-binding domain"/>
    <property type="match status" value="1"/>
</dbReference>
<dbReference type="Gene3D" id="3.30.70.920">
    <property type="match status" value="1"/>
</dbReference>
<evidence type="ECO:0000259" key="4">
    <source>
        <dbReference type="PROSITE" id="PS50956"/>
    </source>
</evidence>
<dbReference type="InterPro" id="IPR036390">
    <property type="entry name" value="WH_DNA-bd_sf"/>
</dbReference>
<dbReference type="PANTHER" id="PTHR30154:SF34">
    <property type="entry name" value="TRANSCRIPTIONAL REGULATOR AZLB"/>
    <property type="match status" value="1"/>
</dbReference>
<dbReference type="GO" id="GO:0043200">
    <property type="term" value="P:response to amino acid"/>
    <property type="evidence" value="ECO:0007669"/>
    <property type="project" value="TreeGrafter"/>
</dbReference>
<sequence length="317" mass="34723">MSGQAFTELQRRIAAALQVDGRASWRRIADALGEPERTVARHGTDLLASGAVAVAGMNHAENQMILACESVLGAAQLVSEALARRDDVVYSYRTTGELNIVAELGYEENLDELLTLQLPATPGLRRLEAFPVLRYFKTIRGWRCGALTPAQEETLAAGGGADRTEWSLPETRGANDALLLQALREDGRTSIETLARLVKMSETSVARRIDWLLSSGQLSIRALVEPADVGYPVEAMLWVQAPPQRVEPLGRALQLWPEVRYAAAVAGKFQMIVNVTAISHAQLYTMLSHPVWAEHHTVVHTDLVYAARKRGGRVLSV</sequence>
<dbReference type="InterPro" id="IPR000485">
    <property type="entry name" value="AsnC-type_HTH_dom"/>
</dbReference>
<dbReference type="InterPro" id="IPR036388">
    <property type="entry name" value="WH-like_DNA-bd_sf"/>
</dbReference>
<name>A0A4R6S7R1_9MICO</name>
<dbReference type="InterPro" id="IPR019888">
    <property type="entry name" value="Tscrpt_reg_AsnC-like"/>
</dbReference>
<protein>
    <submittedName>
        <fullName evidence="5">AsnC family transcriptional regulator</fullName>
    </submittedName>
</protein>
<dbReference type="OrthoDB" id="4050641at2"/>
<dbReference type="RefSeq" id="WP_133615408.1">
    <property type="nucleotide sequence ID" value="NZ_CP080492.1"/>
</dbReference>
<gene>
    <name evidence="5" type="ORF">EDF62_0098</name>
</gene>
<evidence type="ECO:0000256" key="1">
    <source>
        <dbReference type="ARBA" id="ARBA00023015"/>
    </source>
</evidence>
<dbReference type="Proteomes" id="UP000295601">
    <property type="component" value="Unassembled WGS sequence"/>
</dbReference>
<keyword evidence="6" id="KW-1185">Reference proteome</keyword>
<evidence type="ECO:0000313" key="6">
    <source>
        <dbReference type="Proteomes" id="UP000295601"/>
    </source>
</evidence>
<dbReference type="PANTHER" id="PTHR30154">
    <property type="entry name" value="LEUCINE-RESPONSIVE REGULATORY PROTEIN"/>
    <property type="match status" value="1"/>
</dbReference>
<keyword evidence="1" id="KW-0805">Transcription regulation</keyword>